<sequence length="312" mass="36381">MSCKQTTLHRSEILELEMDLTGTCNLRCPLCTRNYAHAGHLLKRNVRSFKEIKEQLDTFTNLEVFYMAGNISEPTLHPEVKEICRYLVDRGVAIELFTNGSTHNPKWWAELGEILSSNDRIYFTICGSTQELHEKYRVGSKLQDILDNHQGFISTNKEGIDHIQHIMFKYNREDYESEAMKSIIARFSKTFNVDTEGQRTFNEYVKSFDKDLIRPEDERKRAIDALFNIKPKPGESSDIEIKCMSLRDRKIYIDQFGQISPCYGHAEYEGPGHFSGEVFDYGEVLSFKFKDCFKCERRIQKLIDVMELDFVC</sequence>
<evidence type="ECO:0000313" key="7">
    <source>
        <dbReference type="EMBL" id="RZF22823.1"/>
    </source>
</evidence>
<dbReference type="InterPro" id="IPR013785">
    <property type="entry name" value="Aldolase_TIM"/>
</dbReference>
<keyword evidence="5" id="KW-0411">Iron-sulfur</keyword>
<proteinExistence type="predicted"/>
<organism evidence="7 8">
    <name type="scientific">Halobacteriovorax vibrionivorans</name>
    <dbReference type="NCBI Taxonomy" id="2152716"/>
    <lineage>
        <taxon>Bacteria</taxon>
        <taxon>Pseudomonadati</taxon>
        <taxon>Bdellovibrionota</taxon>
        <taxon>Bacteriovoracia</taxon>
        <taxon>Bacteriovoracales</taxon>
        <taxon>Halobacteriovoraceae</taxon>
        <taxon>Halobacteriovorax</taxon>
    </lineage>
</organism>
<evidence type="ECO:0000313" key="8">
    <source>
        <dbReference type="Proteomes" id="UP000443582"/>
    </source>
</evidence>
<evidence type="ECO:0000256" key="2">
    <source>
        <dbReference type="ARBA" id="ARBA00022691"/>
    </source>
</evidence>
<evidence type="ECO:0000256" key="5">
    <source>
        <dbReference type="ARBA" id="ARBA00023014"/>
    </source>
</evidence>
<dbReference type="PANTHER" id="PTHR11228:SF7">
    <property type="entry name" value="PQQA PEPTIDE CYCLASE"/>
    <property type="match status" value="1"/>
</dbReference>
<dbReference type="Proteomes" id="UP000443582">
    <property type="component" value="Unassembled WGS sequence"/>
</dbReference>
<dbReference type="InterPro" id="IPR007197">
    <property type="entry name" value="rSAM"/>
</dbReference>
<evidence type="ECO:0000256" key="3">
    <source>
        <dbReference type="ARBA" id="ARBA00022723"/>
    </source>
</evidence>
<name>A0ABY0IIR0_9BACT</name>
<protein>
    <submittedName>
        <fullName evidence="7">Radical SAM protein</fullName>
    </submittedName>
</protein>
<dbReference type="EMBL" id="QDKL01000001">
    <property type="protein sequence ID" value="RZF22823.1"/>
    <property type="molecule type" value="Genomic_DNA"/>
</dbReference>
<gene>
    <name evidence="7" type="ORF">DAY19_03355</name>
</gene>
<keyword evidence="8" id="KW-1185">Reference proteome</keyword>
<dbReference type="SFLD" id="SFLDG01067">
    <property type="entry name" value="SPASM/twitch_domain_containing"/>
    <property type="match status" value="1"/>
</dbReference>
<evidence type="ECO:0000256" key="4">
    <source>
        <dbReference type="ARBA" id="ARBA00023004"/>
    </source>
</evidence>
<dbReference type="Gene3D" id="3.20.20.70">
    <property type="entry name" value="Aldolase class I"/>
    <property type="match status" value="1"/>
</dbReference>
<dbReference type="PANTHER" id="PTHR11228">
    <property type="entry name" value="RADICAL SAM DOMAIN PROTEIN"/>
    <property type="match status" value="1"/>
</dbReference>
<dbReference type="InterPro" id="IPR050377">
    <property type="entry name" value="Radical_SAM_PqqE_MftC-like"/>
</dbReference>
<dbReference type="SUPFAM" id="SSF102114">
    <property type="entry name" value="Radical SAM enzymes"/>
    <property type="match status" value="1"/>
</dbReference>
<evidence type="ECO:0000259" key="6">
    <source>
        <dbReference type="Pfam" id="PF04055"/>
    </source>
</evidence>
<keyword evidence="4" id="KW-0408">Iron</keyword>
<dbReference type="CDD" id="cd01335">
    <property type="entry name" value="Radical_SAM"/>
    <property type="match status" value="1"/>
</dbReference>
<accession>A0ABY0IIR0</accession>
<feature type="domain" description="Radical SAM core" evidence="6">
    <location>
        <begin position="20"/>
        <end position="155"/>
    </location>
</feature>
<dbReference type="SFLD" id="SFLDS00029">
    <property type="entry name" value="Radical_SAM"/>
    <property type="match status" value="1"/>
</dbReference>
<comment type="caution">
    <text evidence="7">The sequence shown here is derived from an EMBL/GenBank/DDBJ whole genome shotgun (WGS) entry which is preliminary data.</text>
</comment>
<reference evidence="8" key="1">
    <citation type="journal article" date="2019" name="Int. J. Syst. Evol. Microbiol.">
        <title>Halobacteriovorax valvorus sp. nov., a novel prokaryotic predator isolated from coastal seawater of China.</title>
        <authorList>
            <person name="Chen M.-X."/>
        </authorList>
    </citation>
    <scope>NUCLEOTIDE SEQUENCE [LARGE SCALE GENOMIC DNA]</scope>
    <source>
        <strain evidence="8">BL9</strain>
    </source>
</reference>
<keyword evidence="3" id="KW-0479">Metal-binding</keyword>
<keyword evidence="2" id="KW-0949">S-adenosyl-L-methionine</keyword>
<dbReference type="Pfam" id="PF04055">
    <property type="entry name" value="Radical_SAM"/>
    <property type="match status" value="1"/>
</dbReference>
<dbReference type="InterPro" id="IPR058240">
    <property type="entry name" value="rSAM_sf"/>
</dbReference>
<evidence type="ECO:0000256" key="1">
    <source>
        <dbReference type="ARBA" id="ARBA00001966"/>
    </source>
</evidence>
<comment type="cofactor">
    <cofactor evidence="1">
        <name>[4Fe-4S] cluster</name>
        <dbReference type="ChEBI" id="CHEBI:49883"/>
    </cofactor>
</comment>
<dbReference type="RefSeq" id="WP_114705769.1">
    <property type="nucleotide sequence ID" value="NZ_QDKL01000001.1"/>
</dbReference>